<reference evidence="6" key="1">
    <citation type="submission" date="2021-07" db="EMBL/GenBank/DDBJ databases">
        <title>Draft genome sequence of carbapenem-resistant Aeromonas spp. in Japan.</title>
        <authorList>
            <person name="Maehana S."/>
            <person name="Suzuki M."/>
            <person name="Kitasato H."/>
        </authorList>
    </citation>
    <scope>NUCLEOTIDE SEQUENCE</scope>
    <source>
        <strain evidence="6">KAM351</strain>
    </source>
</reference>
<dbReference type="InterPro" id="IPR051496">
    <property type="entry name" value="H-rev107_PLA/AT"/>
</dbReference>
<feature type="transmembrane region" description="Helical" evidence="4">
    <location>
        <begin position="108"/>
        <end position="130"/>
    </location>
</feature>
<sequence>MYPIGAHLVTPRTGYDHHGIYVGNGKVVHYAGFARGFNTGPVEEVTLETFTDGGRCRVKSHANQKFYGVEVAERARAKIGEDSYNLAFNNCEHLCEWCVNGRHHSEQVFNAATGFLVTMTMAVLGVGYGISKGRMRV</sequence>
<evidence type="ECO:0000313" key="7">
    <source>
        <dbReference type="Proteomes" id="UP000886934"/>
    </source>
</evidence>
<dbReference type="EMBL" id="BPNN01000134">
    <property type="protein sequence ID" value="GJA65840.1"/>
    <property type="molecule type" value="Genomic_DNA"/>
</dbReference>
<evidence type="ECO:0000256" key="3">
    <source>
        <dbReference type="ARBA" id="ARBA00023098"/>
    </source>
</evidence>
<keyword evidence="3" id="KW-0443">Lipid metabolism</keyword>
<dbReference type="GO" id="GO:0016410">
    <property type="term" value="F:N-acyltransferase activity"/>
    <property type="evidence" value="ECO:0007669"/>
    <property type="project" value="TreeGrafter"/>
</dbReference>
<dbReference type="GO" id="GO:0070292">
    <property type="term" value="P:N-acylphosphatidylethanolamine metabolic process"/>
    <property type="evidence" value="ECO:0007669"/>
    <property type="project" value="TreeGrafter"/>
</dbReference>
<keyword evidence="4" id="KW-1133">Transmembrane helix</keyword>
<dbReference type="Proteomes" id="UP000886934">
    <property type="component" value="Unassembled WGS sequence"/>
</dbReference>
<dbReference type="Gene3D" id="3.90.1720.10">
    <property type="entry name" value="endopeptidase domain like (from Nostoc punctiforme)"/>
    <property type="match status" value="1"/>
</dbReference>
<gene>
    <name evidence="6" type="ORF">KAM351_44510</name>
</gene>
<dbReference type="PANTHER" id="PTHR13943:SF77">
    <property type="entry name" value="LRAT DOMAIN-CONTAINING PROTEIN"/>
    <property type="match status" value="1"/>
</dbReference>
<protein>
    <recommendedName>
        <fullName evidence="5">LRAT domain-containing protein</fullName>
    </recommendedName>
</protein>
<evidence type="ECO:0000259" key="5">
    <source>
        <dbReference type="PROSITE" id="PS51934"/>
    </source>
</evidence>
<dbReference type="GO" id="GO:0008970">
    <property type="term" value="F:phospholipase A1 activity"/>
    <property type="evidence" value="ECO:0007669"/>
    <property type="project" value="TreeGrafter"/>
</dbReference>
<evidence type="ECO:0000256" key="2">
    <source>
        <dbReference type="ARBA" id="ARBA00022801"/>
    </source>
</evidence>
<dbReference type="PANTHER" id="PTHR13943">
    <property type="entry name" value="HRAS-LIKE SUPPRESSOR - RELATED"/>
    <property type="match status" value="1"/>
</dbReference>
<dbReference type="GO" id="GO:0005737">
    <property type="term" value="C:cytoplasm"/>
    <property type="evidence" value="ECO:0007669"/>
    <property type="project" value="TreeGrafter"/>
</dbReference>
<feature type="domain" description="LRAT" evidence="5">
    <location>
        <begin position="7"/>
        <end position="107"/>
    </location>
</feature>
<keyword evidence="4" id="KW-0812">Transmembrane</keyword>
<proteinExistence type="predicted"/>
<comment type="caution">
    <text evidence="6">The sequence shown here is derived from an EMBL/GenBank/DDBJ whole genome shotgun (WGS) entry which is preliminary data.</text>
</comment>
<keyword evidence="1" id="KW-0808">Transferase</keyword>
<accession>A0AA37FX23</accession>
<name>A0AA37FX23_AERCA</name>
<evidence type="ECO:0000313" key="6">
    <source>
        <dbReference type="EMBL" id="GJA65840.1"/>
    </source>
</evidence>
<dbReference type="RefSeq" id="WP_223925312.1">
    <property type="nucleotide sequence ID" value="NZ_AP026403.1"/>
</dbReference>
<dbReference type="GO" id="GO:0004623">
    <property type="term" value="F:phospholipase A2 activity"/>
    <property type="evidence" value="ECO:0007669"/>
    <property type="project" value="TreeGrafter"/>
</dbReference>
<evidence type="ECO:0000256" key="1">
    <source>
        <dbReference type="ARBA" id="ARBA00022679"/>
    </source>
</evidence>
<keyword evidence="2" id="KW-0378">Hydrolase</keyword>
<dbReference type="PROSITE" id="PS51934">
    <property type="entry name" value="LRAT"/>
    <property type="match status" value="1"/>
</dbReference>
<dbReference type="Pfam" id="PF04970">
    <property type="entry name" value="LRAT"/>
    <property type="match status" value="1"/>
</dbReference>
<keyword evidence="4" id="KW-0472">Membrane</keyword>
<organism evidence="6 7">
    <name type="scientific">Aeromonas caviae</name>
    <name type="common">Aeromonas punctata</name>
    <dbReference type="NCBI Taxonomy" id="648"/>
    <lineage>
        <taxon>Bacteria</taxon>
        <taxon>Pseudomonadati</taxon>
        <taxon>Pseudomonadota</taxon>
        <taxon>Gammaproteobacteria</taxon>
        <taxon>Aeromonadales</taxon>
        <taxon>Aeromonadaceae</taxon>
        <taxon>Aeromonas</taxon>
    </lineage>
</organism>
<dbReference type="AlphaFoldDB" id="A0AA37FX23"/>
<dbReference type="InterPro" id="IPR007053">
    <property type="entry name" value="LRAT_dom"/>
</dbReference>
<evidence type="ECO:0000256" key="4">
    <source>
        <dbReference type="SAM" id="Phobius"/>
    </source>
</evidence>